<dbReference type="RefSeq" id="WP_121250138.1">
    <property type="nucleotide sequence ID" value="NZ_RBIL01000001.1"/>
</dbReference>
<keyword evidence="8 18" id="KW-1133">Transmembrane helix</keyword>
<keyword evidence="21" id="KW-1185">Reference proteome</keyword>
<dbReference type="GO" id="GO:0051205">
    <property type="term" value="P:protein insertion into membrane"/>
    <property type="evidence" value="ECO:0007669"/>
    <property type="project" value="TreeGrafter"/>
</dbReference>
<evidence type="ECO:0000256" key="3">
    <source>
        <dbReference type="ARBA" id="ARBA00015325"/>
    </source>
</evidence>
<evidence type="ECO:0000256" key="16">
    <source>
        <dbReference type="RuleBase" id="RU003945"/>
    </source>
</evidence>
<keyword evidence="4" id="KW-0813">Transport</keyword>
<feature type="transmembrane region" description="Helical" evidence="18">
    <location>
        <begin position="103"/>
        <end position="126"/>
    </location>
</feature>
<reference evidence="20 21" key="1">
    <citation type="submission" date="2018-10" db="EMBL/GenBank/DDBJ databases">
        <title>Genomic Encyclopedia of Archaeal and Bacterial Type Strains, Phase II (KMG-II): from individual species to whole genera.</title>
        <authorList>
            <person name="Goeker M."/>
        </authorList>
    </citation>
    <scope>NUCLEOTIDE SEQUENCE [LARGE SCALE GENOMIC DNA]</scope>
    <source>
        <strain evidence="20 21">DSM 14954</strain>
    </source>
</reference>
<keyword evidence="6 16" id="KW-0812">Transmembrane</keyword>
<evidence type="ECO:0000313" key="21">
    <source>
        <dbReference type="Proteomes" id="UP000278962"/>
    </source>
</evidence>
<dbReference type="PRINTS" id="PR01900">
    <property type="entry name" value="YIDCPROTEIN"/>
</dbReference>
<comment type="subcellular location">
    <subcellularLocation>
        <location evidence="1">Cell membrane</location>
        <topology evidence="1">Multi-pass membrane protein</topology>
    </subcellularLocation>
    <subcellularLocation>
        <location evidence="16">Membrane</location>
        <topology evidence="16">Multi-pass membrane protein</topology>
    </subcellularLocation>
</comment>
<evidence type="ECO:0000256" key="17">
    <source>
        <dbReference type="SAM" id="MobiDB-lite"/>
    </source>
</evidence>
<evidence type="ECO:0000256" key="9">
    <source>
        <dbReference type="ARBA" id="ARBA00023136"/>
    </source>
</evidence>
<evidence type="ECO:0000256" key="5">
    <source>
        <dbReference type="ARBA" id="ARBA00022475"/>
    </source>
</evidence>
<dbReference type="PANTHER" id="PTHR12428:SF65">
    <property type="entry name" value="CYTOCHROME C OXIDASE ASSEMBLY PROTEIN COX18, MITOCHONDRIAL"/>
    <property type="match status" value="1"/>
</dbReference>
<evidence type="ECO:0000256" key="11">
    <source>
        <dbReference type="ARBA" id="ARBA00025034"/>
    </source>
</evidence>
<evidence type="ECO:0000256" key="12">
    <source>
        <dbReference type="ARBA" id="ARBA00026028"/>
    </source>
</evidence>
<dbReference type="Pfam" id="PF02096">
    <property type="entry name" value="60KD_IMP"/>
    <property type="match status" value="1"/>
</dbReference>
<feature type="transmembrane region" description="Helical" evidence="18">
    <location>
        <begin position="199"/>
        <end position="224"/>
    </location>
</feature>
<gene>
    <name evidence="20" type="ORF">C8N24_2289</name>
</gene>
<dbReference type="InterPro" id="IPR001708">
    <property type="entry name" value="YidC/ALB3/OXA1/COX18"/>
</dbReference>
<evidence type="ECO:0000256" key="15">
    <source>
        <dbReference type="ARBA" id="ARBA00033342"/>
    </source>
</evidence>
<keyword evidence="10" id="KW-0143">Chaperone</keyword>
<organism evidence="20 21">
    <name type="scientific">Solirubrobacter pauli</name>
    <dbReference type="NCBI Taxonomy" id="166793"/>
    <lineage>
        <taxon>Bacteria</taxon>
        <taxon>Bacillati</taxon>
        <taxon>Actinomycetota</taxon>
        <taxon>Thermoleophilia</taxon>
        <taxon>Solirubrobacterales</taxon>
        <taxon>Solirubrobacteraceae</taxon>
        <taxon>Solirubrobacter</taxon>
    </lineage>
</organism>
<dbReference type="CDD" id="cd20070">
    <property type="entry name" value="5TM_YidC_Alb3"/>
    <property type="match status" value="1"/>
</dbReference>
<dbReference type="InterPro" id="IPR047196">
    <property type="entry name" value="YidC_ALB_C"/>
</dbReference>
<keyword evidence="9 18" id="KW-0472">Membrane</keyword>
<dbReference type="AlphaFoldDB" id="A0A660LF72"/>
<evidence type="ECO:0000256" key="6">
    <source>
        <dbReference type="ARBA" id="ARBA00022692"/>
    </source>
</evidence>
<evidence type="ECO:0000256" key="7">
    <source>
        <dbReference type="ARBA" id="ARBA00022927"/>
    </source>
</evidence>
<comment type="caution">
    <text evidence="20">The sequence shown here is derived from an EMBL/GenBank/DDBJ whole genome shotgun (WGS) entry which is preliminary data.</text>
</comment>
<feature type="transmembrane region" description="Helical" evidence="18">
    <location>
        <begin position="166"/>
        <end position="187"/>
    </location>
</feature>
<evidence type="ECO:0000313" key="20">
    <source>
        <dbReference type="EMBL" id="RKQ92443.1"/>
    </source>
</evidence>
<keyword evidence="7" id="KW-0653">Protein transport</keyword>
<evidence type="ECO:0000256" key="18">
    <source>
        <dbReference type="SAM" id="Phobius"/>
    </source>
</evidence>
<evidence type="ECO:0000256" key="8">
    <source>
        <dbReference type="ARBA" id="ARBA00022989"/>
    </source>
</evidence>
<keyword evidence="5" id="KW-1003">Cell membrane</keyword>
<dbReference type="OrthoDB" id="9780552at2"/>
<evidence type="ECO:0000259" key="19">
    <source>
        <dbReference type="Pfam" id="PF02096"/>
    </source>
</evidence>
<dbReference type="GO" id="GO:0015031">
    <property type="term" value="P:protein transport"/>
    <property type="evidence" value="ECO:0007669"/>
    <property type="project" value="UniProtKB-KW"/>
</dbReference>
<dbReference type="InterPro" id="IPR028055">
    <property type="entry name" value="YidC/Oxa/ALB_C"/>
</dbReference>
<name>A0A660LF72_9ACTN</name>
<evidence type="ECO:0000256" key="2">
    <source>
        <dbReference type="ARBA" id="ARBA00010527"/>
    </source>
</evidence>
<dbReference type="NCBIfam" id="TIGR03592">
    <property type="entry name" value="yidC_oxa1_cterm"/>
    <property type="match status" value="1"/>
</dbReference>
<feature type="domain" description="Membrane insertase YidC/Oxa/ALB C-terminal" evidence="19">
    <location>
        <begin position="40"/>
        <end position="239"/>
    </location>
</feature>
<dbReference type="Proteomes" id="UP000278962">
    <property type="component" value="Unassembled WGS sequence"/>
</dbReference>
<sequence length="308" mass="34892">MINLFADAHGGTPVIQPLIDFFHWILIHIHDVLKDVPGSWGWSIIALTILVRACLLPLTFKQFHSMQRLAHLQPEMKKLQERFKNDKERMNQEMMKFYRENKVNPFASCLPMVAQFPVFISLYYMLRVDLRYDICPEINNGLAKPIPCGSSDASQFLFISDLTDKATGGTLAVLIILYVGSQLLSTLLMSTTTDRTQRLIFMALPFIFVLFVIQFPAGLLVYWITTNLWTIVQQAIIKKRLGPLRPALAEGEKPPSLMDSFRQASSTTSAAPAKKPKTQARGEEPKGKPAGPPPRSPRKKKKRSGRRR</sequence>
<feature type="region of interest" description="Disordered" evidence="17">
    <location>
        <begin position="251"/>
        <end position="308"/>
    </location>
</feature>
<dbReference type="GO" id="GO:0032977">
    <property type="term" value="F:membrane insertase activity"/>
    <property type="evidence" value="ECO:0007669"/>
    <property type="project" value="InterPro"/>
</dbReference>
<evidence type="ECO:0000256" key="13">
    <source>
        <dbReference type="ARBA" id="ARBA00031538"/>
    </source>
</evidence>
<dbReference type="EMBL" id="RBIL01000001">
    <property type="protein sequence ID" value="RKQ92443.1"/>
    <property type="molecule type" value="Genomic_DNA"/>
</dbReference>
<evidence type="ECO:0000256" key="14">
    <source>
        <dbReference type="ARBA" id="ARBA00033245"/>
    </source>
</evidence>
<evidence type="ECO:0000256" key="4">
    <source>
        <dbReference type="ARBA" id="ARBA00022448"/>
    </source>
</evidence>
<proteinExistence type="inferred from homology"/>
<dbReference type="GO" id="GO:0005886">
    <property type="term" value="C:plasma membrane"/>
    <property type="evidence" value="ECO:0007669"/>
    <property type="project" value="UniProtKB-SubCell"/>
</dbReference>
<comment type="similarity">
    <text evidence="2">Belongs to the OXA1/ALB3/YidC family. Type 1 subfamily.</text>
</comment>
<comment type="subunit">
    <text evidence="12">Interacts with the Sec translocase complex via SecD. Specifically interacts with transmembrane segments of nascent integral membrane proteins during membrane integration.</text>
</comment>
<comment type="function">
    <text evidence="11">Required for the insertion and/or proper folding and/or complex formation of integral membrane proteins into the membrane. Involved in integration of membrane proteins that insert both dependently and independently of the Sec translocase complex, as well as at least some lipoproteins. Aids folding of multispanning membrane proteins.</text>
</comment>
<evidence type="ECO:0000256" key="10">
    <source>
        <dbReference type="ARBA" id="ARBA00023186"/>
    </source>
</evidence>
<dbReference type="PANTHER" id="PTHR12428">
    <property type="entry name" value="OXA1"/>
    <property type="match status" value="1"/>
</dbReference>
<protein>
    <recommendedName>
        <fullName evidence="3">Membrane protein insertase YidC</fullName>
    </recommendedName>
    <alternativeName>
        <fullName evidence="15">Foldase YidC</fullName>
    </alternativeName>
    <alternativeName>
        <fullName evidence="14">Membrane integrase YidC</fullName>
    </alternativeName>
    <alternativeName>
        <fullName evidence="13">Membrane protein YidC</fullName>
    </alternativeName>
</protein>
<evidence type="ECO:0000256" key="1">
    <source>
        <dbReference type="ARBA" id="ARBA00004651"/>
    </source>
</evidence>
<accession>A0A660LF72</accession>
<feature type="compositionally biased region" description="Basic residues" evidence="17">
    <location>
        <begin position="296"/>
        <end position="308"/>
    </location>
</feature>
<feature type="compositionally biased region" description="Low complexity" evidence="17">
    <location>
        <begin position="263"/>
        <end position="273"/>
    </location>
</feature>
<feature type="transmembrane region" description="Helical" evidence="18">
    <location>
        <begin position="40"/>
        <end position="60"/>
    </location>
</feature>